<dbReference type="Pfam" id="PF08220">
    <property type="entry name" value="HTH_DeoR"/>
    <property type="match status" value="1"/>
</dbReference>
<dbReference type="GO" id="GO:0003700">
    <property type="term" value="F:DNA-binding transcription factor activity"/>
    <property type="evidence" value="ECO:0007669"/>
    <property type="project" value="InterPro"/>
</dbReference>
<evidence type="ECO:0000256" key="3">
    <source>
        <dbReference type="ARBA" id="ARBA00023163"/>
    </source>
</evidence>
<dbReference type="RefSeq" id="WP_052725157.1">
    <property type="nucleotide sequence ID" value="NZ_JBHSZT010000003.1"/>
</dbReference>
<dbReference type="InterPro" id="IPR018356">
    <property type="entry name" value="Tscrpt_reg_HTH_DeoR_CS"/>
</dbReference>
<dbReference type="InterPro" id="IPR001034">
    <property type="entry name" value="DeoR_HTH"/>
</dbReference>
<dbReference type="OrthoDB" id="9797223at2"/>
<dbReference type="SUPFAM" id="SSF46785">
    <property type="entry name" value="Winged helix' DNA-binding domain"/>
    <property type="match status" value="1"/>
</dbReference>
<dbReference type="PROSITE" id="PS51000">
    <property type="entry name" value="HTH_DEOR_2"/>
    <property type="match status" value="1"/>
</dbReference>
<proteinExistence type="predicted"/>
<dbReference type="PATRIC" id="fig|1218492.5.peg.394"/>
<name>A0A0F4LW10_9LACO</name>
<evidence type="ECO:0000313" key="6">
    <source>
        <dbReference type="Proteomes" id="UP000033558"/>
    </source>
</evidence>
<accession>A0A0F4LW10</accession>
<evidence type="ECO:0000259" key="4">
    <source>
        <dbReference type="PROSITE" id="PS51000"/>
    </source>
</evidence>
<evidence type="ECO:0000256" key="1">
    <source>
        <dbReference type="ARBA" id="ARBA00023015"/>
    </source>
</evidence>
<feature type="domain" description="HTH deoR-type" evidence="4">
    <location>
        <begin position="3"/>
        <end position="58"/>
    </location>
</feature>
<keyword evidence="3" id="KW-0804">Transcription</keyword>
<dbReference type="InterPro" id="IPR050313">
    <property type="entry name" value="Carb_Metab_HTH_regulators"/>
</dbReference>
<evidence type="ECO:0000256" key="2">
    <source>
        <dbReference type="ARBA" id="ARBA00023125"/>
    </source>
</evidence>
<dbReference type="EMBL" id="JXJQ01000003">
    <property type="protein sequence ID" value="KJY62815.1"/>
    <property type="molecule type" value="Genomic_DNA"/>
</dbReference>
<keyword evidence="6" id="KW-1185">Reference proteome</keyword>
<dbReference type="SMART" id="SM00420">
    <property type="entry name" value="HTH_DEOR"/>
    <property type="match status" value="1"/>
</dbReference>
<dbReference type="SUPFAM" id="SSF100950">
    <property type="entry name" value="NagB/RpiA/CoA transferase-like"/>
    <property type="match status" value="1"/>
</dbReference>
<dbReference type="InterPro" id="IPR036390">
    <property type="entry name" value="WH_DNA-bd_sf"/>
</dbReference>
<dbReference type="InterPro" id="IPR014036">
    <property type="entry name" value="DeoR-like_C"/>
</dbReference>
<dbReference type="InterPro" id="IPR037171">
    <property type="entry name" value="NagB/RpiA_transferase-like"/>
</dbReference>
<comment type="caution">
    <text evidence="5">The sequence shown here is derived from an EMBL/GenBank/DDBJ whole genome shotgun (WGS) entry which is preliminary data.</text>
</comment>
<dbReference type="Pfam" id="PF00455">
    <property type="entry name" value="DeoRC"/>
    <property type="match status" value="1"/>
</dbReference>
<dbReference type="PANTHER" id="PTHR30363">
    <property type="entry name" value="HTH-TYPE TRANSCRIPTIONAL REGULATOR SRLR-RELATED"/>
    <property type="match status" value="1"/>
</dbReference>
<protein>
    <submittedName>
        <fullName evidence="5">Regulatory protein, DeoR</fullName>
    </submittedName>
</protein>
<sequence length="259" mass="29476">MMREKRIEAMGQYILKKHTVSMKELAQTFSISQNTLRRDLGILLEDARFKKVYGGVTVNEENTLVDFSERHQRTITEKKQIGQCAAHLIVPNDLIFIDSGTTTAEMAPYLPQDFHFTLITNSLQLLNAAARLQNINLIIVGNHFNYRTQSFTGTETDALFQNYNISKAFMSATALSISNGVTNSDLEEFKIKSAVMNKAQVNTLQKNILLLDHTKFGKTALLTYAKVQQFDSIIYTKKMPQKYLDFFKEHQVNLIPARA</sequence>
<evidence type="ECO:0000313" key="5">
    <source>
        <dbReference type="EMBL" id="KJY62815.1"/>
    </source>
</evidence>
<reference evidence="5 6" key="1">
    <citation type="submission" date="2015-01" db="EMBL/GenBank/DDBJ databases">
        <title>Comparative genomics of the lactic acid bacteria isolated from the honey bee gut.</title>
        <authorList>
            <person name="Ellegaard K.M."/>
            <person name="Tamarit D."/>
            <person name="Javelind E."/>
            <person name="Olofsson T."/>
            <person name="Andersson S.G."/>
            <person name="Vasquez A."/>
        </authorList>
    </citation>
    <scope>NUCLEOTIDE SEQUENCE [LARGE SCALE GENOMIC DNA]</scope>
    <source>
        <strain evidence="5 6">Bin4</strain>
    </source>
</reference>
<dbReference type="AlphaFoldDB" id="A0A0F4LW10"/>
<dbReference type="PANTHER" id="PTHR30363:SF60">
    <property type="entry name" value="HTH-TYPE TRANSCRIPTIONAL REGULATOR IOLR"/>
    <property type="match status" value="1"/>
</dbReference>
<gene>
    <name evidence="5" type="ORF">JG30_02780</name>
</gene>
<dbReference type="Proteomes" id="UP000033558">
    <property type="component" value="Unassembled WGS sequence"/>
</dbReference>
<dbReference type="PROSITE" id="PS00894">
    <property type="entry name" value="HTH_DEOR_1"/>
    <property type="match status" value="1"/>
</dbReference>
<organism evidence="5 6">
    <name type="scientific">Bombilactobacillus mellifer</name>
    <dbReference type="NCBI Taxonomy" id="1218492"/>
    <lineage>
        <taxon>Bacteria</taxon>
        <taxon>Bacillati</taxon>
        <taxon>Bacillota</taxon>
        <taxon>Bacilli</taxon>
        <taxon>Lactobacillales</taxon>
        <taxon>Lactobacillaceae</taxon>
        <taxon>Bombilactobacillus</taxon>
    </lineage>
</organism>
<dbReference type="STRING" id="1218492.JG30_02780"/>
<dbReference type="GO" id="GO:0003677">
    <property type="term" value="F:DNA binding"/>
    <property type="evidence" value="ECO:0007669"/>
    <property type="project" value="UniProtKB-KW"/>
</dbReference>
<dbReference type="HOGENOM" id="CLU_060699_1_4_9"/>
<keyword evidence="2" id="KW-0238">DNA-binding</keyword>
<keyword evidence="1" id="KW-0805">Transcription regulation</keyword>
<dbReference type="SMART" id="SM01134">
    <property type="entry name" value="DeoRC"/>
    <property type="match status" value="1"/>
</dbReference>